<keyword evidence="4 6" id="KW-1133">Transmembrane helix</keyword>
<dbReference type="GO" id="GO:0005886">
    <property type="term" value="C:plasma membrane"/>
    <property type="evidence" value="ECO:0007669"/>
    <property type="project" value="UniProtKB-SubCell"/>
</dbReference>
<evidence type="ECO:0000256" key="6">
    <source>
        <dbReference type="SAM" id="Phobius"/>
    </source>
</evidence>
<proteinExistence type="predicted"/>
<comment type="caution">
    <text evidence="8">The sequence shown here is derived from an EMBL/GenBank/DDBJ whole genome shotgun (WGS) entry which is preliminary data.</text>
</comment>
<feature type="transmembrane region" description="Helical" evidence="6">
    <location>
        <begin position="256"/>
        <end position="275"/>
    </location>
</feature>
<evidence type="ECO:0000256" key="2">
    <source>
        <dbReference type="ARBA" id="ARBA00022475"/>
    </source>
</evidence>
<dbReference type="InterPro" id="IPR020846">
    <property type="entry name" value="MFS_dom"/>
</dbReference>
<keyword evidence="2" id="KW-1003">Cell membrane</keyword>
<dbReference type="GO" id="GO:0022857">
    <property type="term" value="F:transmembrane transporter activity"/>
    <property type="evidence" value="ECO:0007669"/>
    <property type="project" value="InterPro"/>
</dbReference>
<dbReference type="Proteomes" id="UP000270342">
    <property type="component" value="Unassembled WGS sequence"/>
</dbReference>
<dbReference type="PANTHER" id="PTHR43124:SF3">
    <property type="entry name" value="CHLORAMPHENICOL EFFLUX PUMP RV0191"/>
    <property type="match status" value="1"/>
</dbReference>
<feature type="transmembrane region" description="Helical" evidence="6">
    <location>
        <begin position="92"/>
        <end position="115"/>
    </location>
</feature>
<feature type="transmembrane region" description="Helical" evidence="6">
    <location>
        <begin position="154"/>
        <end position="176"/>
    </location>
</feature>
<feature type="transmembrane region" description="Helical" evidence="6">
    <location>
        <begin position="24"/>
        <end position="43"/>
    </location>
</feature>
<feature type="transmembrane region" description="Helical" evidence="6">
    <location>
        <begin position="182"/>
        <end position="201"/>
    </location>
</feature>
<keyword evidence="3 6" id="KW-0812">Transmembrane</keyword>
<feature type="transmembrane region" description="Helical" evidence="6">
    <location>
        <begin position="287"/>
        <end position="304"/>
    </location>
</feature>
<dbReference type="SUPFAM" id="SSF103473">
    <property type="entry name" value="MFS general substrate transporter"/>
    <property type="match status" value="1"/>
</dbReference>
<feature type="transmembrane region" description="Helical" evidence="6">
    <location>
        <begin position="63"/>
        <end position="85"/>
    </location>
</feature>
<accession>A0A494XSD4</accession>
<dbReference type="OrthoDB" id="9812189at2"/>
<gene>
    <name evidence="8" type="ORF">D7S86_14810</name>
</gene>
<evidence type="ECO:0000256" key="1">
    <source>
        <dbReference type="ARBA" id="ARBA00004651"/>
    </source>
</evidence>
<evidence type="ECO:0000256" key="3">
    <source>
        <dbReference type="ARBA" id="ARBA00022692"/>
    </source>
</evidence>
<keyword evidence="9" id="KW-1185">Reference proteome</keyword>
<dbReference type="AlphaFoldDB" id="A0A494XSD4"/>
<dbReference type="InterPro" id="IPR011701">
    <property type="entry name" value="MFS"/>
</dbReference>
<dbReference type="PANTHER" id="PTHR43124">
    <property type="entry name" value="PURINE EFFLUX PUMP PBUE"/>
    <property type="match status" value="1"/>
</dbReference>
<dbReference type="PROSITE" id="PS50850">
    <property type="entry name" value="MFS"/>
    <property type="match status" value="1"/>
</dbReference>
<feature type="transmembrane region" description="Helical" evidence="6">
    <location>
        <begin position="121"/>
        <end position="142"/>
    </location>
</feature>
<dbReference type="Gene3D" id="1.20.1250.20">
    <property type="entry name" value="MFS general substrate transporter like domains"/>
    <property type="match status" value="1"/>
</dbReference>
<organism evidence="8 9">
    <name type="scientific">Pararobbsia silviterrae</name>
    <dbReference type="NCBI Taxonomy" id="1792498"/>
    <lineage>
        <taxon>Bacteria</taxon>
        <taxon>Pseudomonadati</taxon>
        <taxon>Pseudomonadota</taxon>
        <taxon>Betaproteobacteria</taxon>
        <taxon>Burkholderiales</taxon>
        <taxon>Burkholderiaceae</taxon>
        <taxon>Pararobbsia</taxon>
    </lineage>
</organism>
<keyword evidence="5 6" id="KW-0472">Membrane</keyword>
<evidence type="ECO:0000256" key="4">
    <source>
        <dbReference type="ARBA" id="ARBA00022989"/>
    </source>
</evidence>
<comment type="subcellular location">
    <subcellularLocation>
        <location evidence="1">Cell membrane</location>
        <topology evidence="1">Multi-pass membrane protein</topology>
    </subcellularLocation>
</comment>
<dbReference type="CDD" id="cd17324">
    <property type="entry name" value="MFS_NepI_like"/>
    <property type="match status" value="1"/>
</dbReference>
<dbReference type="Pfam" id="PF07690">
    <property type="entry name" value="MFS_1"/>
    <property type="match status" value="1"/>
</dbReference>
<dbReference type="InterPro" id="IPR050189">
    <property type="entry name" value="MFS_Efflux_Transporters"/>
</dbReference>
<dbReference type="RefSeq" id="WP_121087627.1">
    <property type="nucleotide sequence ID" value="NZ_RBZU01000006.1"/>
</dbReference>
<reference evidence="8 9" key="1">
    <citation type="submission" date="2018-10" db="EMBL/GenBank/DDBJ databases">
        <title>Robbsia sp. DHC34, isolated from soil.</title>
        <authorList>
            <person name="Gao Z.-H."/>
            <person name="Qiu L.-H."/>
        </authorList>
    </citation>
    <scope>NUCLEOTIDE SEQUENCE [LARGE SCALE GENOMIC DNA]</scope>
    <source>
        <strain evidence="8 9">DHC34</strain>
    </source>
</reference>
<evidence type="ECO:0000259" key="7">
    <source>
        <dbReference type="PROSITE" id="PS50850"/>
    </source>
</evidence>
<feature type="domain" description="Major facilitator superfamily (MFS) profile" evidence="7">
    <location>
        <begin position="26"/>
        <end position="404"/>
    </location>
</feature>
<feature type="transmembrane region" description="Helical" evidence="6">
    <location>
        <begin position="316"/>
        <end position="333"/>
    </location>
</feature>
<feature type="transmembrane region" description="Helical" evidence="6">
    <location>
        <begin position="345"/>
        <end position="367"/>
    </location>
</feature>
<dbReference type="InterPro" id="IPR036259">
    <property type="entry name" value="MFS_trans_sf"/>
</dbReference>
<evidence type="ECO:0000313" key="8">
    <source>
        <dbReference type="EMBL" id="RKP53552.1"/>
    </source>
</evidence>
<feature type="transmembrane region" description="Helical" evidence="6">
    <location>
        <begin position="222"/>
        <end position="244"/>
    </location>
</feature>
<sequence length="415" mass="43227">MNNSLSHAAASTSDTASATTRRQWLAVIAVAISAFAFVTSEFLPVGLLPQIARDLGVTPGTAGLMITMPGILAAISAPALMILAGRMDRRHVFMLLTAALLVSNLICATSTHFAAMLIGRAMLGAALGGFWTLATAAAGRLVQPADATKAMGTILTGVMCATVAGVPLGTFIASFASWRASFYVTGALVAIALALQAWLTPSLPSETALRFGAFVDVLRRPFARLSLLMIALVFGAHFSTYTYIAPWLQEDFSVRAMTLLLLAFGVAGFVANTVFSTLIAGRLKGSITAMMLLLLGALASMAWFDHSRVGDSVAMLVWGAAFGALPLCCSVWIQRGIADAAEAGSALFICVVQIAIAVGSCVGGGIVDTAGTRVDFVFGGVLVLFALVMLLRLVALERLRTKTRASIALCRDGCA</sequence>
<name>A0A494XSD4_9BURK</name>
<dbReference type="EMBL" id="RBZU01000006">
    <property type="protein sequence ID" value="RKP53552.1"/>
    <property type="molecule type" value="Genomic_DNA"/>
</dbReference>
<protein>
    <submittedName>
        <fullName evidence="8">MFS transporter</fullName>
    </submittedName>
</protein>
<feature type="transmembrane region" description="Helical" evidence="6">
    <location>
        <begin position="373"/>
        <end position="394"/>
    </location>
</feature>
<evidence type="ECO:0000313" key="9">
    <source>
        <dbReference type="Proteomes" id="UP000270342"/>
    </source>
</evidence>
<evidence type="ECO:0000256" key="5">
    <source>
        <dbReference type="ARBA" id="ARBA00023136"/>
    </source>
</evidence>